<keyword evidence="4" id="KW-1185">Reference proteome</keyword>
<name>A0A1Q8YAL9_9BURK</name>
<dbReference type="InterPro" id="IPR027417">
    <property type="entry name" value="P-loop_NTPase"/>
</dbReference>
<protein>
    <submittedName>
        <fullName evidence="3">Putative ATPase AAA</fullName>
    </submittedName>
</protein>
<dbReference type="STRING" id="81479.RA876_13335"/>
<dbReference type="Pfam" id="PF13173">
    <property type="entry name" value="AAA_14"/>
    <property type="match status" value="1"/>
</dbReference>
<dbReference type="Proteomes" id="UP000185911">
    <property type="component" value="Unassembled WGS sequence"/>
</dbReference>
<evidence type="ECO:0000313" key="4">
    <source>
        <dbReference type="Proteomes" id="UP000185911"/>
    </source>
</evidence>
<dbReference type="AlphaFoldDB" id="A0A1Q8YAL9"/>
<dbReference type="PANTHER" id="PTHR43566:SF2">
    <property type="entry name" value="DUF4143 DOMAIN-CONTAINING PROTEIN"/>
    <property type="match status" value="1"/>
</dbReference>
<feature type="domain" description="AAA" evidence="1">
    <location>
        <begin position="30"/>
        <end position="146"/>
    </location>
</feature>
<proteinExistence type="predicted"/>
<evidence type="ECO:0000313" key="3">
    <source>
        <dbReference type="EMBL" id="OLP05094.1"/>
    </source>
</evidence>
<accession>A0A1Q8YAL9</accession>
<dbReference type="InterPro" id="IPR025420">
    <property type="entry name" value="DUF4143"/>
</dbReference>
<gene>
    <name evidence="3" type="ORF">BLL52_3914</name>
</gene>
<dbReference type="InterPro" id="IPR041682">
    <property type="entry name" value="AAA_14"/>
</dbReference>
<dbReference type="Pfam" id="PF13635">
    <property type="entry name" value="DUF4143"/>
    <property type="match status" value="1"/>
</dbReference>
<dbReference type="SUPFAM" id="SSF52540">
    <property type="entry name" value="P-loop containing nucleoside triphosphate hydrolases"/>
    <property type="match status" value="1"/>
</dbReference>
<dbReference type="PANTHER" id="PTHR43566">
    <property type="entry name" value="CONSERVED PROTEIN"/>
    <property type="match status" value="1"/>
</dbReference>
<reference evidence="3 4" key="1">
    <citation type="submission" date="2017-01" db="EMBL/GenBank/DDBJ databases">
        <title>Genome sequence of Rhodoferax antarcticus ANT.BR, a psychrophilic purple nonsulfur bacterium from an Antarctic microbial mat.</title>
        <authorList>
            <person name="Baker J."/>
            <person name="Riester C."/>
            <person name="Skinner B."/>
            <person name="Newell A."/>
            <person name="Swingley W."/>
            <person name="Madigan M."/>
            <person name="Jung D."/>
            <person name="Asao M."/>
            <person name="Chen M."/>
            <person name="Loughlin P."/>
            <person name="Pan H."/>
            <person name="Lin S."/>
            <person name="Li N."/>
            <person name="Shaw J."/>
            <person name="Prado M."/>
            <person name="Sherman C."/>
            <person name="Li X."/>
            <person name="Tang J."/>
            <person name="Blankenship R."/>
            <person name="Zhao T."/>
            <person name="Touchman J."/>
            <person name="Sattley M."/>
        </authorList>
    </citation>
    <scope>NUCLEOTIDE SEQUENCE [LARGE SCALE GENOMIC DNA]</scope>
    <source>
        <strain evidence="3 4">ANT.BR</strain>
    </source>
</reference>
<dbReference type="EMBL" id="MSYM01000018">
    <property type="protein sequence ID" value="OLP05094.1"/>
    <property type="molecule type" value="Genomic_DNA"/>
</dbReference>
<evidence type="ECO:0000259" key="2">
    <source>
        <dbReference type="Pfam" id="PF13635"/>
    </source>
</evidence>
<evidence type="ECO:0000259" key="1">
    <source>
        <dbReference type="Pfam" id="PF13173"/>
    </source>
</evidence>
<comment type="caution">
    <text evidence="3">The sequence shown here is derived from an EMBL/GenBank/DDBJ whole genome shotgun (WGS) entry which is preliminary data.</text>
</comment>
<sequence length="434" mass="47387">MRMTPEPSPSPNGTIARHAQSRITTALQDTRVVLVVGPRQAGKTTLARLYANSERPYLTLDDPATLAAARADPAGFVRGLKSAVIDEVQRAPDLLLAIKESVDKDQAPGRFLLTGSTNLMALPIVADSLAGRLAVITLLPFAQAELAGAPGDLLDRLFDGDALPPAVNPVVGDALMERVLRGGYPEALRRTSASRRQAWLEDYVALILDRNVRDIANIDQLDRMPRLLDVLAAHAGQLVNHSSYGAALGLTAPTAQKYVGILERLFLLRQIPPWSHNAVSRLTKTPKLHFLDTGLLAALRGDTAAQLQKDRTSYGPLLESFVESEVLKLATWSDQRLRISHFRTKDQDEVDLVLEDRRGRVIGIEVKASATVRPQDLRGLRQLQAAVGDKFVHGLVLHDHDRITPFDEKLHAAPVSMLWEAGVGAPKREKQVAA</sequence>
<organism evidence="3 4">
    <name type="scientific">Rhodoferax antarcticus ANT.BR</name>
    <dbReference type="NCBI Taxonomy" id="1111071"/>
    <lineage>
        <taxon>Bacteria</taxon>
        <taxon>Pseudomonadati</taxon>
        <taxon>Pseudomonadota</taxon>
        <taxon>Betaproteobacteria</taxon>
        <taxon>Burkholderiales</taxon>
        <taxon>Comamonadaceae</taxon>
        <taxon>Rhodoferax</taxon>
    </lineage>
</organism>
<feature type="domain" description="DUF4143" evidence="2">
    <location>
        <begin position="210"/>
        <end position="369"/>
    </location>
</feature>